<dbReference type="InterPro" id="IPR017871">
    <property type="entry name" value="ABC_transporter-like_CS"/>
</dbReference>
<evidence type="ECO:0000256" key="1">
    <source>
        <dbReference type="ARBA" id="ARBA00005417"/>
    </source>
</evidence>
<organism evidence="6 7">
    <name type="scientific">Nocardioides deserti</name>
    <dbReference type="NCBI Taxonomy" id="1588644"/>
    <lineage>
        <taxon>Bacteria</taxon>
        <taxon>Bacillati</taxon>
        <taxon>Actinomycetota</taxon>
        <taxon>Actinomycetes</taxon>
        <taxon>Propionibacteriales</taxon>
        <taxon>Nocardioidaceae</taxon>
        <taxon>Nocardioides</taxon>
    </lineage>
</organism>
<dbReference type="Gene3D" id="3.40.50.300">
    <property type="entry name" value="P-loop containing nucleotide triphosphate hydrolases"/>
    <property type="match status" value="1"/>
</dbReference>
<feature type="domain" description="ABC transporter" evidence="5">
    <location>
        <begin position="5"/>
        <end position="250"/>
    </location>
</feature>
<comment type="similarity">
    <text evidence="1">Belongs to the ABC transporter superfamily.</text>
</comment>
<dbReference type="InterPro" id="IPR027417">
    <property type="entry name" value="P-loop_NTPase"/>
</dbReference>
<dbReference type="CDD" id="cd03257">
    <property type="entry name" value="ABC_NikE_OppD_transporters"/>
    <property type="match status" value="1"/>
</dbReference>
<evidence type="ECO:0000256" key="2">
    <source>
        <dbReference type="ARBA" id="ARBA00022448"/>
    </source>
</evidence>
<reference evidence="6 7" key="1">
    <citation type="submission" date="2020-08" db="EMBL/GenBank/DDBJ databases">
        <title>novel species in genus Nocardioides.</title>
        <authorList>
            <person name="Zhang G."/>
        </authorList>
    </citation>
    <scope>NUCLEOTIDE SEQUENCE [LARGE SCALE GENOMIC DNA]</scope>
    <source>
        <strain evidence="6 7">SC8A-24</strain>
    </source>
</reference>
<dbReference type="PROSITE" id="PS50893">
    <property type="entry name" value="ABC_TRANSPORTER_2"/>
    <property type="match status" value="1"/>
</dbReference>
<evidence type="ECO:0000256" key="3">
    <source>
        <dbReference type="ARBA" id="ARBA00022741"/>
    </source>
</evidence>
<dbReference type="SUPFAM" id="SSF52540">
    <property type="entry name" value="P-loop containing nucleoside triphosphate hydrolases"/>
    <property type="match status" value="1"/>
</dbReference>
<dbReference type="PROSITE" id="PS00211">
    <property type="entry name" value="ABC_TRANSPORTER_1"/>
    <property type="match status" value="1"/>
</dbReference>
<evidence type="ECO:0000259" key="5">
    <source>
        <dbReference type="PROSITE" id="PS50893"/>
    </source>
</evidence>
<accession>A0ABR6UBH8</accession>
<evidence type="ECO:0000256" key="4">
    <source>
        <dbReference type="ARBA" id="ARBA00022840"/>
    </source>
</evidence>
<dbReference type="PANTHER" id="PTHR43776:SF7">
    <property type="entry name" value="D,D-DIPEPTIDE TRANSPORT ATP-BINDING PROTEIN DDPF-RELATED"/>
    <property type="match status" value="1"/>
</dbReference>
<keyword evidence="7" id="KW-1185">Reference proteome</keyword>
<dbReference type="EMBL" id="JACMYC010000010">
    <property type="protein sequence ID" value="MBC2961730.1"/>
    <property type="molecule type" value="Genomic_DNA"/>
</dbReference>
<dbReference type="PANTHER" id="PTHR43776">
    <property type="entry name" value="TRANSPORT ATP-BINDING PROTEIN"/>
    <property type="match status" value="1"/>
</dbReference>
<dbReference type="InterPro" id="IPR003593">
    <property type="entry name" value="AAA+_ATPase"/>
</dbReference>
<comment type="caution">
    <text evidence="6">The sequence shown here is derived from an EMBL/GenBank/DDBJ whole genome shotgun (WGS) entry which is preliminary data.</text>
</comment>
<protein>
    <submittedName>
        <fullName evidence="6">ABC transporter ATP-binding protein</fullName>
    </submittedName>
</protein>
<evidence type="ECO:0000313" key="6">
    <source>
        <dbReference type="EMBL" id="MBC2961730.1"/>
    </source>
</evidence>
<proteinExistence type="inferred from homology"/>
<dbReference type="SMART" id="SM00382">
    <property type="entry name" value="AAA"/>
    <property type="match status" value="1"/>
</dbReference>
<dbReference type="GO" id="GO:0005524">
    <property type="term" value="F:ATP binding"/>
    <property type="evidence" value="ECO:0007669"/>
    <property type="project" value="UniProtKB-KW"/>
</dbReference>
<dbReference type="InterPro" id="IPR050319">
    <property type="entry name" value="ABC_transp_ATP-bind"/>
</dbReference>
<dbReference type="NCBIfam" id="TIGR01727">
    <property type="entry name" value="oligo_HPY"/>
    <property type="match status" value="1"/>
</dbReference>
<dbReference type="Pfam" id="PF00005">
    <property type="entry name" value="ABC_tran"/>
    <property type="match status" value="1"/>
</dbReference>
<gene>
    <name evidence="6" type="ORF">H7344_15630</name>
</gene>
<sequence length="334" mass="36440">MSEHIEARGIVKTFSVRGSRAPVRAVNGVDIVIPRGRTLGLVGESGSGKSTVGRCLLRLLEPTEGTVRHGEHDVLAMKPETLRRHRARAAMVFQDPYESLNPRMRIRSVVEEPLMLHTDLEPSARRRRAAELMRLVRLEEFHLDRFPHELSGGQLQRIGIARALATDPEFLVLDEPTSSLDLSVRAGVLRLLKRLQRELGITFLFISHDLTTVAAMSDEVAVMYLGTVIEKGPAAEVLGNPQHPYSQALLSAALSVDPEGRRVRHVLEGETPSPVDLPPGCPLASRCPLVRNDCRLAVPPLFEVSEGHGAACVRVPEGTNVLPAVGPVPIVTAS</sequence>
<name>A0ABR6UBH8_9ACTN</name>
<keyword evidence="4 6" id="KW-0067">ATP-binding</keyword>
<dbReference type="InterPro" id="IPR013563">
    <property type="entry name" value="Oligopep_ABC_C"/>
</dbReference>
<keyword evidence="2" id="KW-0813">Transport</keyword>
<dbReference type="Proteomes" id="UP000604001">
    <property type="component" value="Unassembled WGS sequence"/>
</dbReference>
<dbReference type="InterPro" id="IPR003439">
    <property type="entry name" value="ABC_transporter-like_ATP-bd"/>
</dbReference>
<evidence type="ECO:0000313" key="7">
    <source>
        <dbReference type="Proteomes" id="UP000604001"/>
    </source>
</evidence>
<keyword evidence="3" id="KW-0547">Nucleotide-binding</keyword>
<dbReference type="Pfam" id="PF08352">
    <property type="entry name" value="oligo_HPY"/>
    <property type="match status" value="1"/>
</dbReference>
<dbReference type="RefSeq" id="WP_186346935.1">
    <property type="nucleotide sequence ID" value="NZ_BMMR01000002.1"/>
</dbReference>